<dbReference type="CDD" id="cd06342">
    <property type="entry name" value="PBP1_ABC_LIVBP-like"/>
    <property type="match status" value="1"/>
</dbReference>
<dbReference type="PRINTS" id="PR00337">
    <property type="entry name" value="LEUILEVALBP"/>
</dbReference>
<dbReference type="EMBL" id="LR743504">
    <property type="protein sequence ID" value="CAA2102444.1"/>
    <property type="molecule type" value="Genomic_DNA"/>
</dbReference>
<dbReference type="GO" id="GO:0006865">
    <property type="term" value="P:amino acid transport"/>
    <property type="evidence" value="ECO:0007669"/>
    <property type="project" value="UniProtKB-KW"/>
</dbReference>
<evidence type="ECO:0000256" key="5">
    <source>
        <dbReference type="SAM" id="SignalP"/>
    </source>
</evidence>
<proteinExistence type="inferred from homology"/>
<dbReference type="InterPro" id="IPR000709">
    <property type="entry name" value="Leu_Ile_Val-bd"/>
</dbReference>
<keyword evidence="3 5" id="KW-0732">Signal</keyword>
<dbReference type="AlphaFoldDB" id="A0A679IUA0"/>
<protein>
    <recommendedName>
        <fullName evidence="6">Leucine-binding protein domain-containing protein</fullName>
    </recommendedName>
</protein>
<name>A0A679IUA0_9HYPH</name>
<feature type="signal peptide" evidence="5">
    <location>
        <begin position="1"/>
        <end position="25"/>
    </location>
</feature>
<dbReference type="Gene3D" id="3.40.50.2300">
    <property type="match status" value="2"/>
</dbReference>
<dbReference type="Pfam" id="PF13458">
    <property type="entry name" value="Peripla_BP_6"/>
    <property type="match status" value="1"/>
</dbReference>
<keyword evidence="4" id="KW-0029">Amino-acid transport</keyword>
<dbReference type="InterPro" id="IPR028082">
    <property type="entry name" value="Peripla_BP_I"/>
</dbReference>
<accession>A0A679IUA0</accession>
<dbReference type="PANTHER" id="PTHR47151">
    <property type="entry name" value="LEU/ILE/VAL-BINDING ABC TRANSPORTER SUBUNIT"/>
    <property type="match status" value="1"/>
</dbReference>
<feature type="chain" id="PRO_5025632256" description="Leucine-binding protein domain-containing protein" evidence="5">
    <location>
        <begin position="26"/>
        <end position="381"/>
    </location>
</feature>
<dbReference type="InterPro" id="IPR028081">
    <property type="entry name" value="Leu-bd"/>
</dbReference>
<dbReference type="SUPFAM" id="SSF53822">
    <property type="entry name" value="Periplasmic binding protein-like I"/>
    <property type="match status" value="1"/>
</dbReference>
<reference evidence="7" key="1">
    <citation type="submission" date="2019-12" db="EMBL/GenBank/DDBJ databases">
        <authorList>
            <person name="Cremers G."/>
        </authorList>
    </citation>
    <scope>NUCLEOTIDE SEQUENCE</scope>
    <source>
        <strain evidence="7">Mbul1</strain>
    </source>
</reference>
<sequence length="381" mass="39435">MRRILPAVAIPLLTALSFAASGAVAQSPAQAPIRIGLSLPLSGPDAAFGQGLRAGAEQAVADLNRAAGPKGLKLTLVVADDAGDGKQGLAVARKFITDRVPLVVGPFNATVAASVLPAYEEAGIVAVTPGIAWPALTTRGAWNVFRIGGSDAEQGPIAAAYLLGRFRGRRIGLVHDKSTFGRGLVDDVARILKANGQADTAFESLNRGDKDLSSLVARLKRAQVEVIYFGGLAPEAGQLIRSLREAGLAIPLVGSDGLLDKDFATGAGPGAEGTVMTLLPEPRKLPESRGVAARPRTPEADMVAAQGYAAVEILRQAVEQAKSSEGRKVADVLHVGAPLKTAIGEIAFDANGQSKAPGYVLQVWRKTPEGRIDYAGNAVTP</sequence>
<evidence type="ECO:0000256" key="2">
    <source>
        <dbReference type="ARBA" id="ARBA00022448"/>
    </source>
</evidence>
<evidence type="ECO:0000313" key="7">
    <source>
        <dbReference type="EMBL" id="CAA2102444.1"/>
    </source>
</evidence>
<dbReference type="PANTHER" id="PTHR47151:SF2">
    <property type="entry name" value="AMINO ACID BINDING PROTEIN"/>
    <property type="match status" value="1"/>
</dbReference>
<comment type="similarity">
    <text evidence="1">Belongs to the leucine-binding protein family.</text>
</comment>
<keyword evidence="2" id="KW-0813">Transport</keyword>
<evidence type="ECO:0000259" key="6">
    <source>
        <dbReference type="Pfam" id="PF13458"/>
    </source>
</evidence>
<organism evidence="7">
    <name type="scientific">Methylobacterium bullatum</name>
    <dbReference type="NCBI Taxonomy" id="570505"/>
    <lineage>
        <taxon>Bacteria</taxon>
        <taxon>Pseudomonadati</taxon>
        <taxon>Pseudomonadota</taxon>
        <taxon>Alphaproteobacteria</taxon>
        <taxon>Hyphomicrobiales</taxon>
        <taxon>Methylobacteriaceae</taxon>
        <taxon>Methylobacterium</taxon>
    </lineage>
</organism>
<evidence type="ECO:0000256" key="4">
    <source>
        <dbReference type="ARBA" id="ARBA00022970"/>
    </source>
</evidence>
<evidence type="ECO:0000256" key="3">
    <source>
        <dbReference type="ARBA" id="ARBA00022729"/>
    </source>
</evidence>
<evidence type="ECO:0000256" key="1">
    <source>
        <dbReference type="ARBA" id="ARBA00010062"/>
    </source>
</evidence>
<gene>
    <name evidence="7" type="ORF">MBUL_01688</name>
</gene>
<feature type="domain" description="Leucine-binding protein" evidence="6">
    <location>
        <begin position="32"/>
        <end position="363"/>
    </location>
</feature>